<evidence type="ECO:0008006" key="6">
    <source>
        <dbReference type="Google" id="ProtNLM"/>
    </source>
</evidence>
<evidence type="ECO:0000256" key="2">
    <source>
        <dbReference type="SAM" id="Coils"/>
    </source>
</evidence>
<keyword evidence="5" id="KW-1185">Reference proteome</keyword>
<accession>A0A913XPR3</accession>
<protein>
    <recommendedName>
        <fullName evidence="6">Protein Spindly</fullName>
    </recommendedName>
</protein>
<feature type="region of interest" description="Disordered" evidence="3">
    <location>
        <begin position="555"/>
        <end position="591"/>
    </location>
</feature>
<proteinExistence type="predicted"/>
<feature type="coiled-coil region" evidence="2">
    <location>
        <begin position="5"/>
        <end position="74"/>
    </location>
</feature>
<dbReference type="Proteomes" id="UP000887567">
    <property type="component" value="Unplaced"/>
</dbReference>
<dbReference type="PANTHER" id="PTHR32123">
    <property type="entry name" value="BICD FAMILY-LIKE CARGO ADAPTER"/>
    <property type="match status" value="1"/>
</dbReference>
<dbReference type="GO" id="GO:0000940">
    <property type="term" value="C:outer kinetochore"/>
    <property type="evidence" value="ECO:0007669"/>
    <property type="project" value="TreeGrafter"/>
</dbReference>
<dbReference type="GO" id="GO:0000922">
    <property type="term" value="C:spindle pole"/>
    <property type="evidence" value="ECO:0007669"/>
    <property type="project" value="TreeGrafter"/>
</dbReference>
<dbReference type="GeneID" id="110246269"/>
<evidence type="ECO:0000313" key="4">
    <source>
        <dbReference type="EnsemblMetazoa" id="XP_020908249.1"/>
    </source>
</evidence>
<evidence type="ECO:0000313" key="5">
    <source>
        <dbReference type="Proteomes" id="UP000887567"/>
    </source>
</evidence>
<dbReference type="InterPro" id="IPR051149">
    <property type="entry name" value="Spindly/BICDR_Dynein_Adapter"/>
</dbReference>
<name>A0A913XPR3_EXADI</name>
<feature type="coiled-coil region" evidence="2">
    <location>
        <begin position="118"/>
        <end position="256"/>
    </location>
</feature>
<organism evidence="4 5">
    <name type="scientific">Exaiptasia diaphana</name>
    <name type="common">Tropical sea anemone</name>
    <name type="synonym">Aiptasia pulchella</name>
    <dbReference type="NCBI Taxonomy" id="2652724"/>
    <lineage>
        <taxon>Eukaryota</taxon>
        <taxon>Metazoa</taxon>
        <taxon>Cnidaria</taxon>
        <taxon>Anthozoa</taxon>
        <taxon>Hexacorallia</taxon>
        <taxon>Actiniaria</taxon>
        <taxon>Aiptasiidae</taxon>
        <taxon>Exaiptasia</taxon>
    </lineage>
</organism>
<dbReference type="EnsemblMetazoa" id="XM_021052590.2">
    <property type="protein sequence ID" value="XP_020908249.1"/>
    <property type="gene ID" value="LOC110246269"/>
</dbReference>
<dbReference type="AlphaFoldDB" id="A0A913XPR3"/>
<dbReference type="KEGG" id="epa:110246269"/>
<feature type="coiled-coil region" evidence="2">
    <location>
        <begin position="328"/>
        <end position="355"/>
    </location>
</feature>
<dbReference type="GO" id="GO:0007080">
    <property type="term" value="P:mitotic metaphase chromosome alignment"/>
    <property type="evidence" value="ECO:0007669"/>
    <property type="project" value="TreeGrafter"/>
</dbReference>
<dbReference type="OMA" id="NANECNQ"/>
<keyword evidence="1 2" id="KW-0175">Coiled coil</keyword>
<sequence>MDKDQEEMLREFFQLKEENRLLNEEKESLYRDRELAGELGKTLLQQNKELETKLEELSIEHHDIVMKLEEMKQENYSLKSKLETQARSKDHHLYEIENIQKEYEQTKMMDQLTNDKKLKELKKEITSLQSEIEKHLLIESQYKEKLEQQEQILENARQINKELQLAANLETDLEEQKQLTTELQTERDCLLMEVTQLKNMHEQLAFDKKAVEEKFQSIEEEMQERNRQSQLWYNCLQEARQEAGEFKAELDMLKAEIANSNFKNKGNSLFGEVEDKRMELEKKYLSMKTQYDCLVKTHTVTKQHLHKLKNQVAALLQVKGNSADVSQMQRLQQACARKEGELKMLVEKVRALEKQQAENCFTSRLKDFHDAFSDFGDKKDYINFLELMLQDEKKKIEKLQKEIETKTLLQLIESDRVRNTETQLHKAESTGEKFKAENMKLRLKIEELKMKLQQAKSSSGQESDINQGLSKSKSTSAIQKKVVVKRVNLTSNDNSNDTKSSDCVANIEKQAPVKTCNAVESKDNEENDIKENDVCPPKLIPDKKSCSSVQEKQVRFQEKSLDVEGSPEERKENTEPLRTRNEQTNDNIKTQDLKTAGGMEVIEKGQRKAAKVINVGREPKNECAQQ</sequence>
<feature type="compositionally biased region" description="Basic and acidic residues" evidence="3">
    <location>
        <begin position="555"/>
        <end position="583"/>
    </location>
</feature>
<dbReference type="GO" id="GO:0000132">
    <property type="term" value="P:establishment of mitotic spindle orientation"/>
    <property type="evidence" value="ECO:0007669"/>
    <property type="project" value="TreeGrafter"/>
</dbReference>
<dbReference type="OrthoDB" id="2121607at2759"/>
<feature type="coiled-coil region" evidence="2">
    <location>
        <begin position="382"/>
        <end position="458"/>
    </location>
</feature>
<dbReference type="PANTHER" id="PTHR32123:SF9">
    <property type="entry name" value="PROTEIN SPINDLY"/>
    <property type="match status" value="1"/>
</dbReference>
<dbReference type="GO" id="GO:0043515">
    <property type="term" value="F:kinetochore binding"/>
    <property type="evidence" value="ECO:0007669"/>
    <property type="project" value="TreeGrafter"/>
</dbReference>
<dbReference type="GO" id="GO:0034501">
    <property type="term" value="P:protein localization to kinetochore"/>
    <property type="evidence" value="ECO:0007669"/>
    <property type="project" value="TreeGrafter"/>
</dbReference>
<dbReference type="RefSeq" id="XP_020908249.1">
    <property type="nucleotide sequence ID" value="XM_021052590.2"/>
</dbReference>
<reference evidence="4" key="1">
    <citation type="submission" date="2022-11" db="UniProtKB">
        <authorList>
            <consortium name="EnsemblMetazoa"/>
        </authorList>
    </citation>
    <scope>IDENTIFICATION</scope>
</reference>
<evidence type="ECO:0000256" key="1">
    <source>
        <dbReference type="ARBA" id="ARBA00023054"/>
    </source>
</evidence>
<evidence type="ECO:0000256" key="3">
    <source>
        <dbReference type="SAM" id="MobiDB-lite"/>
    </source>
</evidence>